<organism evidence="3 4">
    <name type="scientific">Armillaria luteobubalina</name>
    <dbReference type="NCBI Taxonomy" id="153913"/>
    <lineage>
        <taxon>Eukaryota</taxon>
        <taxon>Fungi</taxon>
        <taxon>Dikarya</taxon>
        <taxon>Basidiomycota</taxon>
        <taxon>Agaricomycotina</taxon>
        <taxon>Agaricomycetes</taxon>
        <taxon>Agaricomycetidae</taxon>
        <taxon>Agaricales</taxon>
        <taxon>Marasmiineae</taxon>
        <taxon>Physalacriaceae</taxon>
        <taxon>Armillaria</taxon>
    </lineage>
</organism>
<evidence type="ECO:0000313" key="3">
    <source>
        <dbReference type="EMBL" id="KAK0495622.1"/>
    </source>
</evidence>
<proteinExistence type="predicted"/>
<dbReference type="EMBL" id="JAUEPU010000017">
    <property type="protein sequence ID" value="KAK0495622.1"/>
    <property type="molecule type" value="Genomic_DNA"/>
</dbReference>
<evidence type="ECO:0000256" key="1">
    <source>
        <dbReference type="SAM" id="Coils"/>
    </source>
</evidence>
<evidence type="ECO:0000256" key="2">
    <source>
        <dbReference type="SAM" id="MobiDB-lite"/>
    </source>
</evidence>
<keyword evidence="1" id="KW-0175">Coiled coil</keyword>
<feature type="coiled-coil region" evidence="1">
    <location>
        <begin position="53"/>
        <end position="108"/>
    </location>
</feature>
<name>A0AA39Q3K3_9AGAR</name>
<dbReference type="AlphaFoldDB" id="A0AA39Q3K3"/>
<sequence>MSSLYHQSQTPEAYIAPPTLKDVDPNALEILYAEHDERDAAYRAAVEAHDEWRVEKEAEVAKVRKEVVAAEEAQKKEEQAKKIVGAKAKKEAAEKKCLANEAKKLEIEQVAAGDEDDVDMEEGVEPADI</sequence>
<reference evidence="3" key="1">
    <citation type="submission" date="2023-06" db="EMBL/GenBank/DDBJ databases">
        <authorList>
            <consortium name="Lawrence Berkeley National Laboratory"/>
            <person name="Ahrendt S."/>
            <person name="Sahu N."/>
            <person name="Indic B."/>
            <person name="Wong-Bajracharya J."/>
            <person name="Merenyi Z."/>
            <person name="Ke H.-M."/>
            <person name="Monk M."/>
            <person name="Kocsube S."/>
            <person name="Drula E."/>
            <person name="Lipzen A."/>
            <person name="Balint B."/>
            <person name="Henrissat B."/>
            <person name="Andreopoulos B."/>
            <person name="Martin F.M."/>
            <person name="Harder C.B."/>
            <person name="Rigling D."/>
            <person name="Ford K.L."/>
            <person name="Foster G.D."/>
            <person name="Pangilinan J."/>
            <person name="Papanicolaou A."/>
            <person name="Barry K."/>
            <person name="LaButti K."/>
            <person name="Viragh M."/>
            <person name="Koriabine M."/>
            <person name="Yan M."/>
            <person name="Riley R."/>
            <person name="Champramary S."/>
            <person name="Plett K.L."/>
            <person name="Tsai I.J."/>
            <person name="Slot J."/>
            <person name="Sipos G."/>
            <person name="Plett J."/>
            <person name="Nagy L.G."/>
            <person name="Grigoriev I.V."/>
        </authorList>
    </citation>
    <scope>NUCLEOTIDE SEQUENCE</scope>
    <source>
        <strain evidence="3">HWK02</strain>
    </source>
</reference>
<feature type="compositionally biased region" description="Acidic residues" evidence="2">
    <location>
        <begin position="113"/>
        <end position="129"/>
    </location>
</feature>
<keyword evidence="4" id="KW-1185">Reference proteome</keyword>
<accession>A0AA39Q3K3</accession>
<dbReference type="Proteomes" id="UP001175228">
    <property type="component" value="Unassembled WGS sequence"/>
</dbReference>
<feature type="region of interest" description="Disordered" evidence="2">
    <location>
        <begin position="108"/>
        <end position="129"/>
    </location>
</feature>
<gene>
    <name evidence="3" type="ORF">EDD18DRAFT_1354128</name>
</gene>
<evidence type="ECO:0000313" key="4">
    <source>
        <dbReference type="Proteomes" id="UP001175228"/>
    </source>
</evidence>
<comment type="caution">
    <text evidence="3">The sequence shown here is derived from an EMBL/GenBank/DDBJ whole genome shotgun (WGS) entry which is preliminary data.</text>
</comment>
<protein>
    <submittedName>
        <fullName evidence="3">Uncharacterized protein</fullName>
    </submittedName>
</protein>